<keyword evidence="2" id="KW-1185">Reference proteome</keyword>
<evidence type="ECO:0008006" key="3">
    <source>
        <dbReference type="Google" id="ProtNLM"/>
    </source>
</evidence>
<dbReference type="Proteomes" id="UP000002881">
    <property type="component" value="Chromosome"/>
</dbReference>
<dbReference type="STRING" id="660470.Theba_1006"/>
<dbReference type="CDD" id="cd02208">
    <property type="entry name" value="cupin_RmlC-like"/>
    <property type="match status" value="1"/>
</dbReference>
<dbReference type="InterPro" id="IPR011051">
    <property type="entry name" value="RmlC_Cupin_sf"/>
</dbReference>
<dbReference type="SUPFAM" id="SSF51182">
    <property type="entry name" value="RmlC-like cupins"/>
    <property type="match status" value="1"/>
</dbReference>
<gene>
    <name evidence="1" type="ORF">Theba_1006</name>
</gene>
<name>I2F458_9BACT</name>
<organism evidence="1 2">
    <name type="scientific">Mesotoga prima MesG1.Ag.4.2</name>
    <dbReference type="NCBI Taxonomy" id="660470"/>
    <lineage>
        <taxon>Bacteria</taxon>
        <taxon>Thermotogati</taxon>
        <taxon>Thermotogota</taxon>
        <taxon>Thermotogae</taxon>
        <taxon>Kosmotogales</taxon>
        <taxon>Kosmotogaceae</taxon>
        <taxon>Mesotoga</taxon>
    </lineage>
</organism>
<dbReference type="AlphaFoldDB" id="I2F458"/>
<dbReference type="InterPro" id="IPR014710">
    <property type="entry name" value="RmlC-like_jellyroll"/>
</dbReference>
<dbReference type="HOGENOM" id="CLU_2058600_0_0_0"/>
<dbReference type="KEGG" id="mpg:Theba_1006"/>
<protein>
    <recommendedName>
        <fullName evidence="3">Cupin domain-containing protein</fullName>
    </recommendedName>
</protein>
<dbReference type="RefSeq" id="WP_014730722.1">
    <property type="nucleotide sequence ID" value="NC_017934.1"/>
</dbReference>
<accession>I2F458</accession>
<evidence type="ECO:0000313" key="1">
    <source>
        <dbReference type="EMBL" id="AFK06711.1"/>
    </source>
</evidence>
<sequence length="119" mass="13027">MADRAIKCSANSLDFAQKVAGFSAKAVELKAPFSGRPEAHRNQHDLYVVISGKAKVKTGELTGKVDEISEGEYRSDEMIVNEEHTLQIGESLLIPAGLAHTVIVESGVFAQWVFKIDKR</sequence>
<evidence type="ECO:0000313" key="2">
    <source>
        <dbReference type="Proteomes" id="UP000002881"/>
    </source>
</evidence>
<proteinExistence type="predicted"/>
<dbReference type="GeneID" id="87106837"/>
<dbReference type="EMBL" id="CP003532">
    <property type="protein sequence ID" value="AFK06711.1"/>
    <property type="molecule type" value="Genomic_DNA"/>
</dbReference>
<dbReference type="Gene3D" id="2.60.120.10">
    <property type="entry name" value="Jelly Rolls"/>
    <property type="match status" value="1"/>
</dbReference>
<reference evidence="1 2" key="1">
    <citation type="journal article" date="2012" name="Genome Biol. Evol.">
        <title>Genome Sequence of the Mesophilic Thermotogales Bacterium Mesotoga prima MesG1.Ag.4.2 Reveals the Largest Thermotogales Genome To Date.</title>
        <authorList>
            <person name="Zhaxybayeva O."/>
            <person name="Swithers K.S."/>
            <person name="Foght J."/>
            <person name="Green A.G."/>
            <person name="Bruce D."/>
            <person name="Detter C."/>
            <person name="Han S."/>
            <person name="Teshima H."/>
            <person name="Han J."/>
            <person name="Woyke T."/>
            <person name="Pitluck S."/>
            <person name="Nolan M."/>
            <person name="Ivanova N."/>
            <person name="Pati A."/>
            <person name="Land M.L."/>
            <person name="Dlutek M."/>
            <person name="Doolittle W.F."/>
            <person name="Noll K.M."/>
            <person name="Nesbo C.L."/>
        </authorList>
    </citation>
    <scope>NUCLEOTIDE SEQUENCE [LARGE SCALE GENOMIC DNA]</scope>
    <source>
        <strain evidence="2">mesG1.Ag.4.2</strain>
    </source>
</reference>
<dbReference type="eggNOG" id="ENOG503471U">
    <property type="taxonomic scope" value="Bacteria"/>
</dbReference>